<sequence length="361" mass="40639">MTSPALSEARGSVRHLLNKNHPVPTPAFRAVAPINPLVPTIQSTKQLLIDAFRAQRALRPPQNYLLDYRGSGSKPRSRNGLLFSQGRQRLTLYYFFFILWHINEQTYHLMVSIRRRPWTLETPEALQVRCWPFGGQEFKGYWGIGKIGKGGIGPPVTSRSQRNTTQALYHVGFRCSTDSGTQYMAISLYYMRFIRQMVKSGEQRVKFPKKRRILRPGEVIVPGGLSAQLLTKGLTTTLTSRWVGLFCMPIKDINGEVIGVAFPHLPAKISPDKISPTISEIHQSKQTNRQTKIVKSKIIMYIKLVYVSEENHPMASPALGEVRVSVRLLLTKHPVPTSALQAEFPVKTLGSPQLRINACNA</sequence>
<proteinExistence type="predicted"/>
<reference evidence="1" key="1">
    <citation type="submission" date="2016-07" db="EMBL/GenBank/DDBJ databases">
        <authorList>
            <person name="Bretaudeau A."/>
        </authorList>
    </citation>
    <scope>NUCLEOTIDE SEQUENCE</scope>
    <source>
        <strain evidence="1">Rice</strain>
        <tissue evidence="1">Whole body</tissue>
    </source>
</reference>
<organism evidence="1">
    <name type="scientific">Spodoptera frugiperda</name>
    <name type="common">Fall armyworm</name>
    <dbReference type="NCBI Taxonomy" id="7108"/>
    <lineage>
        <taxon>Eukaryota</taxon>
        <taxon>Metazoa</taxon>
        <taxon>Ecdysozoa</taxon>
        <taxon>Arthropoda</taxon>
        <taxon>Hexapoda</taxon>
        <taxon>Insecta</taxon>
        <taxon>Pterygota</taxon>
        <taxon>Neoptera</taxon>
        <taxon>Endopterygota</taxon>
        <taxon>Lepidoptera</taxon>
        <taxon>Glossata</taxon>
        <taxon>Ditrysia</taxon>
        <taxon>Noctuoidea</taxon>
        <taxon>Noctuidae</taxon>
        <taxon>Amphipyrinae</taxon>
        <taxon>Spodoptera</taxon>
    </lineage>
</organism>
<dbReference type="EMBL" id="ODYU01002627">
    <property type="protein sequence ID" value="SOQ40378.1"/>
    <property type="molecule type" value="Genomic_DNA"/>
</dbReference>
<evidence type="ECO:0000313" key="1">
    <source>
        <dbReference type="EMBL" id="SOQ40378.1"/>
    </source>
</evidence>
<dbReference type="AlphaFoldDB" id="A0A2H1VHS0"/>
<name>A0A2H1VHS0_SPOFR</name>
<accession>A0A2H1VHS0</accession>
<gene>
    <name evidence="1" type="ORF">SFRICE_016961</name>
</gene>
<protein>
    <submittedName>
        <fullName evidence="1">SFRICE_016961</fullName>
    </submittedName>
</protein>